<evidence type="ECO:0008006" key="3">
    <source>
        <dbReference type="Google" id="ProtNLM"/>
    </source>
</evidence>
<dbReference type="EMBL" id="JACJTQ010000005">
    <property type="protein sequence ID" value="MBD2691219.1"/>
    <property type="molecule type" value="Genomic_DNA"/>
</dbReference>
<organism evidence="1 2">
    <name type="scientific">Anabaena catenula FACHB-362</name>
    <dbReference type="NCBI Taxonomy" id="2692877"/>
    <lineage>
        <taxon>Bacteria</taxon>
        <taxon>Bacillati</taxon>
        <taxon>Cyanobacteriota</taxon>
        <taxon>Cyanophyceae</taxon>
        <taxon>Nostocales</taxon>
        <taxon>Nostocaceae</taxon>
        <taxon>Anabaena</taxon>
    </lineage>
</organism>
<accession>A0ABR8J197</accession>
<protein>
    <recommendedName>
        <fullName evidence="3">Exonuclease</fullName>
    </recommendedName>
</protein>
<name>A0ABR8J197_9NOST</name>
<proteinExistence type="predicted"/>
<comment type="caution">
    <text evidence="1">The sequence shown here is derived from an EMBL/GenBank/DDBJ whole genome shotgun (WGS) entry which is preliminary data.</text>
</comment>
<dbReference type="RefSeq" id="WP_190905735.1">
    <property type="nucleotide sequence ID" value="NZ_JACJTQ010000005.1"/>
</dbReference>
<evidence type="ECO:0000313" key="1">
    <source>
        <dbReference type="EMBL" id="MBD2691219.1"/>
    </source>
</evidence>
<keyword evidence="2" id="KW-1185">Reference proteome</keyword>
<dbReference type="Proteomes" id="UP000660381">
    <property type="component" value="Unassembled WGS sequence"/>
</dbReference>
<gene>
    <name evidence="1" type="ORF">H6G68_05495</name>
</gene>
<sequence length="228" mass="26057">MCGNPGGTTGYYDTKEVSTPVIIPPPSLVEWARKQNLLEIKEYPSEEKFRERVYSSLVILKDKVAEAKAINGFWNITYDGSQISSRLPKREPDIHPTIHALLYDQMMMGGIKIFSERQTGVGNLDFSFVGTVQGRGICEVFAEFKLAHSKDIYHGLEQQLPNYMNNKGIRYGAYCVLWFKCEWFDEPKNLSLVDLEYDLISRLPRINMPGIRTFIYDLGKIDVASKSK</sequence>
<evidence type="ECO:0000313" key="2">
    <source>
        <dbReference type="Proteomes" id="UP000660381"/>
    </source>
</evidence>
<reference evidence="1 2" key="1">
    <citation type="journal article" date="2020" name="ISME J.">
        <title>Comparative genomics reveals insights into cyanobacterial evolution and habitat adaptation.</title>
        <authorList>
            <person name="Chen M.Y."/>
            <person name="Teng W.K."/>
            <person name="Zhao L."/>
            <person name="Hu C.X."/>
            <person name="Zhou Y.K."/>
            <person name="Han B.P."/>
            <person name="Song L.R."/>
            <person name="Shu W.S."/>
        </authorList>
    </citation>
    <scope>NUCLEOTIDE SEQUENCE [LARGE SCALE GENOMIC DNA]</scope>
    <source>
        <strain evidence="1 2">FACHB-362</strain>
    </source>
</reference>